<dbReference type="EMBL" id="JPDN02000041">
    <property type="protein sequence ID" value="PON22173.1"/>
    <property type="molecule type" value="Genomic_DNA"/>
</dbReference>
<dbReference type="AlphaFoldDB" id="A0A2P4ZD18"/>
<proteinExistence type="predicted"/>
<evidence type="ECO:0000313" key="4">
    <source>
        <dbReference type="EMBL" id="PON22173.1"/>
    </source>
</evidence>
<dbReference type="PANTHER" id="PTHR22935">
    <property type="entry name" value="PENICILLIN-BINDING PROTEIN"/>
    <property type="match status" value="1"/>
</dbReference>
<feature type="domain" description="Beta-lactamase-like ARB-00930-like C-terminal" evidence="3">
    <location>
        <begin position="466"/>
        <end position="611"/>
    </location>
</feature>
<sequence>MIPAILPLLISLTALGSTALAKTDQKLLGPSFTPPSNILSSNVIQQAVLNITNALNNVVRTGESIFGSFSSSTTSFSLTAVSQLDSSPILDFHHTSGSLNISAGSTSKITSDTVYRIGSVSKLFTVYALLLNNGSHHWNSPVTDFIPELKHAAQHPPHDSTVDWVQWDQVTVGALASQLSGIGRDYASGDLAVQNFPWTELGLPILPPQDIPSCGINDDQQPCARNGEYSLERGPFVLLSFIHSSSSIIIIDITTPEYFSGFIQRHPVFPPYGTALYSNAAYRILAYVIEAITGKSYEAVLQKEIFEPLGLKYSSSVPPLGSGAGVIPNGDAGWSRPYGDEVATGGLLSSTKDLAEFGRAIFGNKQLSSMETLRWMKPGSLTSSTALFVGAPWEIVRTRSSIKTGSLVDLYTKSGSVGAYQSLLVLIPDYQVTMAILAAGPDAASALHIATETAIQTLLSALASAAKSESCSKFCGDYSPTAASRDSLLVISTDDGPGLLLKEWTHQGHDLIAAGQAYSNATRGGEIKSLRLLPTGLRSGNRVSYRAIVNITPYQFDPSVDYVFDPQANLWGTPDQLMYGGIAIDDFVFHLDDRGRSAAIEPRVLRVAYQRL</sequence>
<dbReference type="Pfam" id="PF00144">
    <property type="entry name" value="Beta-lactamase"/>
    <property type="match status" value="1"/>
</dbReference>
<organism evidence="4 5">
    <name type="scientific">Trichoderma gamsii</name>
    <dbReference type="NCBI Taxonomy" id="398673"/>
    <lineage>
        <taxon>Eukaryota</taxon>
        <taxon>Fungi</taxon>
        <taxon>Dikarya</taxon>
        <taxon>Ascomycota</taxon>
        <taxon>Pezizomycotina</taxon>
        <taxon>Sordariomycetes</taxon>
        <taxon>Hypocreomycetidae</taxon>
        <taxon>Hypocreales</taxon>
        <taxon>Hypocreaceae</taxon>
        <taxon>Trichoderma</taxon>
    </lineage>
</organism>
<dbReference type="PANTHER" id="PTHR22935:SF97">
    <property type="entry name" value="BETA-LACTAMASE-RELATED DOMAIN-CONTAINING PROTEIN"/>
    <property type="match status" value="1"/>
</dbReference>
<dbReference type="InterPro" id="IPR001466">
    <property type="entry name" value="Beta-lactam-related"/>
</dbReference>
<reference evidence="4 5" key="1">
    <citation type="journal article" date="2016" name="Genome Announc.">
        <title>Draft Whole-Genome Sequence of Trichoderma gamsii T6085, a Promising Biocontrol Agent of Fusarium Head Blight on Wheat.</title>
        <authorList>
            <person name="Baroncelli R."/>
            <person name="Zapparata A."/>
            <person name="Piaggeschi G."/>
            <person name="Sarrocco S."/>
            <person name="Vannacci G."/>
        </authorList>
    </citation>
    <scope>NUCLEOTIDE SEQUENCE [LARGE SCALE GENOMIC DNA]</scope>
    <source>
        <strain evidence="4 5">T6085</strain>
    </source>
</reference>
<keyword evidence="5" id="KW-1185">Reference proteome</keyword>
<dbReference type="RefSeq" id="XP_018663494.1">
    <property type="nucleotide sequence ID" value="XM_018803456.1"/>
</dbReference>
<feature type="signal peptide" evidence="1">
    <location>
        <begin position="1"/>
        <end position="21"/>
    </location>
</feature>
<keyword evidence="1" id="KW-0732">Signal</keyword>
<dbReference type="InterPro" id="IPR058664">
    <property type="entry name" value="ARB_00930-like_C"/>
</dbReference>
<dbReference type="InterPro" id="IPR012338">
    <property type="entry name" value="Beta-lactam/transpept-like"/>
</dbReference>
<dbReference type="Proteomes" id="UP000054821">
    <property type="component" value="Unassembled WGS sequence"/>
</dbReference>
<evidence type="ECO:0000313" key="5">
    <source>
        <dbReference type="Proteomes" id="UP000054821"/>
    </source>
</evidence>
<evidence type="ECO:0000259" key="2">
    <source>
        <dbReference type="Pfam" id="PF00144"/>
    </source>
</evidence>
<comment type="caution">
    <text evidence="4">The sequence shown here is derived from an EMBL/GenBank/DDBJ whole genome shotgun (WGS) entry which is preliminary data.</text>
</comment>
<evidence type="ECO:0000259" key="3">
    <source>
        <dbReference type="Pfam" id="PF26335"/>
    </source>
</evidence>
<dbReference type="Gene3D" id="3.40.710.10">
    <property type="entry name" value="DD-peptidase/beta-lactamase superfamily"/>
    <property type="match status" value="2"/>
</dbReference>
<accession>A0A2P4ZD18</accession>
<dbReference type="SUPFAM" id="SSF56601">
    <property type="entry name" value="beta-lactamase/transpeptidase-like"/>
    <property type="match status" value="1"/>
</dbReference>
<feature type="chain" id="PRO_5015155775" evidence="1">
    <location>
        <begin position="22"/>
        <end position="612"/>
    </location>
</feature>
<dbReference type="Pfam" id="PF26335">
    <property type="entry name" value="ARB_00930_C"/>
    <property type="match status" value="1"/>
</dbReference>
<dbReference type="STRING" id="398673.A0A2P4ZD18"/>
<gene>
    <name evidence="4" type="ORF">TGAM01_v209047</name>
</gene>
<name>A0A2P4ZD18_9HYPO</name>
<protein>
    <submittedName>
        <fullName evidence="4">Uncharacterized protein</fullName>
    </submittedName>
</protein>
<feature type="domain" description="Beta-lactamase-related" evidence="2">
    <location>
        <begin position="104"/>
        <end position="443"/>
    </location>
</feature>
<dbReference type="InterPro" id="IPR051478">
    <property type="entry name" value="Beta-lactamase-like_AB/R"/>
</dbReference>
<evidence type="ECO:0000256" key="1">
    <source>
        <dbReference type="SAM" id="SignalP"/>
    </source>
</evidence>
<dbReference type="GeneID" id="29983539"/>